<dbReference type="Proteomes" id="UP000032067">
    <property type="component" value="Unassembled WGS sequence"/>
</dbReference>
<accession>A0A0D0N1P7</accession>
<proteinExistence type="predicted"/>
<comment type="caution">
    <text evidence="1">The sequence shown here is derived from an EMBL/GenBank/DDBJ whole genome shotgun (WGS) entry which is preliminary data.</text>
</comment>
<dbReference type="EMBL" id="JXQQ01000010">
    <property type="protein sequence ID" value="KIQ35285.1"/>
    <property type="molecule type" value="Genomic_DNA"/>
</dbReference>
<organism evidence="1 2">
    <name type="scientific">Variovorax paradoxus</name>
    <dbReference type="NCBI Taxonomy" id="34073"/>
    <lineage>
        <taxon>Bacteria</taxon>
        <taxon>Pseudomonadati</taxon>
        <taxon>Pseudomonadota</taxon>
        <taxon>Betaproteobacteria</taxon>
        <taxon>Burkholderiales</taxon>
        <taxon>Comamonadaceae</taxon>
        <taxon>Variovorax</taxon>
    </lineage>
</organism>
<protein>
    <submittedName>
        <fullName evidence="1">Uncharacterized protein</fullName>
    </submittedName>
</protein>
<evidence type="ECO:0000313" key="1">
    <source>
        <dbReference type="EMBL" id="KIQ35285.1"/>
    </source>
</evidence>
<reference evidence="1 2" key="1">
    <citation type="submission" date="2014-12" db="EMBL/GenBank/DDBJ databases">
        <title>16Stimator: statistical estimation of ribosomal gene copy numbers from draft genome assemblies.</title>
        <authorList>
            <person name="Perisin M.A."/>
            <person name="Vetter M."/>
            <person name="Gilbert J.A."/>
            <person name="Bergelson J."/>
        </authorList>
    </citation>
    <scope>NUCLEOTIDE SEQUENCE [LARGE SCALE GENOMIC DNA]</scope>
    <source>
        <strain evidence="1 2">MEDvA23</strain>
    </source>
</reference>
<dbReference type="OrthoDB" id="8854270at2"/>
<name>A0A0D0N1P7_VARPD</name>
<evidence type="ECO:0000313" key="2">
    <source>
        <dbReference type="Proteomes" id="UP000032067"/>
    </source>
</evidence>
<dbReference type="AlphaFoldDB" id="A0A0D0N1P7"/>
<sequence>MPMDFLKRIEDASFPLAVRSEGDIHCAAVLAAAQLIEVVLPPSGSEGTPRRVAVILRITPLGRAELNRSREEQVSANL</sequence>
<dbReference type="RefSeq" id="WP_042577688.1">
    <property type="nucleotide sequence ID" value="NZ_JXQQ01000010.1"/>
</dbReference>
<gene>
    <name evidence="1" type="ORF">RT97_05090</name>
</gene>